<dbReference type="AlphaFoldDB" id="C5P2V6"/>
<evidence type="ECO:0000313" key="2">
    <source>
        <dbReference type="EMBL" id="EER28644.1"/>
    </source>
</evidence>
<dbReference type="PANTHER" id="PTHR47930">
    <property type="entry name" value="YALI0C12947P"/>
    <property type="match status" value="1"/>
</dbReference>
<feature type="coiled-coil region" evidence="1">
    <location>
        <begin position="71"/>
        <end position="147"/>
    </location>
</feature>
<proteinExistence type="predicted"/>
<protein>
    <submittedName>
        <fullName evidence="2">Pentatricopeptide repeat containing protein</fullName>
    </submittedName>
</protein>
<name>C5P2V6_COCP7</name>
<gene>
    <name evidence="2" type="ORF">CPC735_039080</name>
</gene>
<evidence type="ECO:0000256" key="1">
    <source>
        <dbReference type="SAM" id="Coils"/>
    </source>
</evidence>
<accession>C5P2V6</accession>
<dbReference type="VEuPathDB" id="FungiDB:CPC735_039080"/>
<sequence>MRRLTLQGARWHQHGFYTRCINQASPAISAVRRSFSFTPRLEKGGRKQEVTIRHFEQSTPASKDRTEVDFDSENQAEQELLKAKIAELERELAELREGPFGPNSPFMKELSEEDRQKALEALRKYKAEHKEEDVESEEEERLDAEFDKAMERQFQGLINEEKRLWDPTKGPEEPSPTPRESFEVEITVPDTQQAAVARFNKTLKVLRNNPTFAQRQDAWRSYRRCKEGLPFFLDIIPEEGLELLWQSQVPSSPVEHSRLLHWEKLAEDILASGRDLTTTQWLKYLELLWHSGKSEKAIPHWEGRAQDLKHYSPEEVDSYLKLGVQLHVAVHQPQTAQDIAMAFLSANASRDPRILIPVIASWAEQATPKAKELAWTLYLQVKTMLGPNINMQDYDSISTGLLNAGQTELALAVFKDMMLTGQQSPSDSVALFKTSLGLYDNLHSSSINAADVNKASLAALTILPRKFHNKFFFASWMKKLIGMGEVDAAASVVELMYERGIKPDAKHLNGIIGGWLREGSPTAKEKAERLAWAMVQERIERVWHDMPEKPSVYDTSNDVVIPRHMQRTVPAASIETFSILLLYYTRRDQENMANYLIDCLDTAQIKPNAFFMNHLLYMELRKQNILGVWTKYKDMTAIIKPDLETFACLYDCGKIQYDRTRYLFDAKFPPIRSLYKETMQWFRSLTPHQQKTTKEEFSKALYDQITRCFCLSLDPQGALVAIRSMKQIFGFFPDVDTTRILTFLLVRLAPTPPGIPKPRRRRIASTPRSKENFENISNLLAAMKDWKVAQLSRQGINPDELDEEEQKAFQVDLMCDLLRLVMRRIQGDSGKVEKSIRAAADEMAVGELDLGVDPDLEL</sequence>
<evidence type="ECO:0000313" key="3">
    <source>
        <dbReference type="Proteomes" id="UP000009084"/>
    </source>
</evidence>
<dbReference type="KEGG" id="cpw:9696283"/>
<dbReference type="RefSeq" id="XP_003070789.1">
    <property type="nucleotide sequence ID" value="XM_003070743.1"/>
</dbReference>
<dbReference type="InterPro" id="IPR011990">
    <property type="entry name" value="TPR-like_helical_dom_sf"/>
</dbReference>
<keyword evidence="1" id="KW-0175">Coiled coil</keyword>
<dbReference type="EMBL" id="ACFW01000014">
    <property type="protein sequence ID" value="EER28644.1"/>
    <property type="molecule type" value="Genomic_DNA"/>
</dbReference>
<dbReference type="PANTHER" id="PTHR47930:SF2">
    <property type="entry name" value="PENTATRICOPEPTIDE REPEAT PROTEIN (AFU_ORTHOLOGUE AFUA_8G04250)"/>
    <property type="match status" value="1"/>
</dbReference>
<dbReference type="HOGENOM" id="CLU_014148_0_1_1"/>
<reference evidence="2 3" key="1">
    <citation type="journal article" date="2009" name="Genome Res.">
        <title>Comparative genomic analyses of the human fungal pathogens Coccidioides and their relatives.</title>
        <authorList>
            <person name="Sharpton T.J."/>
            <person name="Stajich J.E."/>
            <person name="Rounsley S.D."/>
            <person name="Gardner M.J."/>
            <person name="Wortman J.R."/>
            <person name="Jordar V.S."/>
            <person name="Maiti R."/>
            <person name="Kodira C.D."/>
            <person name="Neafsey D.E."/>
            <person name="Zeng Q."/>
            <person name="Hung C.-Y."/>
            <person name="McMahan C."/>
            <person name="Muszewska A."/>
            <person name="Grynberg M."/>
            <person name="Mandel M.A."/>
            <person name="Kellner E.M."/>
            <person name="Barker B.M."/>
            <person name="Galgiani J.N."/>
            <person name="Orbach M.J."/>
            <person name="Kirkland T.N."/>
            <person name="Cole G.T."/>
            <person name="Henn M.R."/>
            <person name="Birren B.W."/>
            <person name="Taylor J.W."/>
        </authorList>
    </citation>
    <scope>NUCLEOTIDE SEQUENCE [LARGE SCALE GENOMIC DNA]</scope>
    <source>
        <strain evidence="3">C735</strain>
    </source>
</reference>
<dbReference type="Gene3D" id="1.25.40.10">
    <property type="entry name" value="Tetratricopeptide repeat domain"/>
    <property type="match status" value="1"/>
</dbReference>
<organism evidence="2 3">
    <name type="scientific">Coccidioides posadasii (strain C735)</name>
    <name type="common">Valley fever fungus</name>
    <dbReference type="NCBI Taxonomy" id="222929"/>
    <lineage>
        <taxon>Eukaryota</taxon>
        <taxon>Fungi</taxon>
        <taxon>Dikarya</taxon>
        <taxon>Ascomycota</taxon>
        <taxon>Pezizomycotina</taxon>
        <taxon>Eurotiomycetes</taxon>
        <taxon>Eurotiomycetidae</taxon>
        <taxon>Onygenales</taxon>
        <taxon>Onygenaceae</taxon>
        <taxon>Coccidioides</taxon>
    </lineage>
</organism>
<comment type="caution">
    <text evidence="2">The sequence shown here is derived from an EMBL/GenBank/DDBJ whole genome shotgun (WGS) entry which is preliminary data.</text>
</comment>
<dbReference type="Proteomes" id="UP000009084">
    <property type="component" value="Unassembled WGS sequence"/>
</dbReference>
<dbReference type="OrthoDB" id="185373at2759"/>